<evidence type="ECO:0000313" key="1">
    <source>
        <dbReference type="EMBL" id="KAJ3475819.1"/>
    </source>
</evidence>
<dbReference type="AlphaFoldDB" id="A0AAD5USY6"/>
<keyword evidence="2" id="KW-1185">Reference proteome</keyword>
<name>A0AAD5USY6_9APHY</name>
<evidence type="ECO:0000313" key="2">
    <source>
        <dbReference type="Proteomes" id="UP001212997"/>
    </source>
</evidence>
<protein>
    <submittedName>
        <fullName evidence="1">Uncharacterized protein</fullName>
    </submittedName>
</protein>
<dbReference type="EMBL" id="JANAWD010000795">
    <property type="protein sequence ID" value="KAJ3475819.1"/>
    <property type="molecule type" value="Genomic_DNA"/>
</dbReference>
<accession>A0AAD5USY6</accession>
<comment type="caution">
    <text evidence="1">The sequence shown here is derived from an EMBL/GenBank/DDBJ whole genome shotgun (WGS) entry which is preliminary data.</text>
</comment>
<gene>
    <name evidence="1" type="ORF">NLI96_g11583</name>
</gene>
<sequence length="385" mass="43884">MASELRNDILGHLGYQESDLSTLPLVFRSFVSFLESNAGVGTFFKTLSILGAGSNNRSHVEVTQLERMLATLPNLEYLGLEAVLFKGHRLTQEPKFALDKLLFYDCSWLDGATGFLRVLSMFSELDVLRVEKPSFAALGLGSGRQERRLKKSTPAGEELPPPVLHIRDLQIFGNASPPVLLLDTFRSMFESNLKLTNIFTCPHNLAVECRDLESISALGRLIKVCGPQLETVYLRITRAIESYYQEIEAKHAWRELNLVQCTRLKLLLINYRPSLKNQPTEPSESARAMWNTALGILPNAPAHLERVTLMFELKKPMDVSFVERRMDWFRLQTLLSSIVHLKVVSLMFCEVNKETDSYESLELEAYSLLRRHLPLFHKDGRLRFI</sequence>
<proteinExistence type="predicted"/>
<dbReference type="Proteomes" id="UP001212997">
    <property type="component" value="Unassembled WGS sequence"/>
</dbReference>
<organism evidence="1 2">
    <name type="scientific">Meripilus lineatus</name>
    <dbReference type="NCBI Taxonomy" id="2056292"/>
    <lineage>
        <taxon>Eukaryota</taxon>
        <taxon>Fungi</taxon>
        <taxon>Dikarya</taxon>
        <taxon>Basidiomycota</taxon>
        <taxon>Agaricomycotina</taxon>
        <taxon>Agaricomycetes</taxon>
        <taxon>Polyporales</taxon>
        <taxon>Meripilaceae</taxon>
        <taxon>Meripilus</taxon>
    </lineage>
</organism>
<reference evidence="1" key="1">
    <citation type="submission" date="2022-07" db="EMBL/GenBank/DDBJ databases">
        <title>Genome Sequence of Physisporinus lineatus.</title>
        <authorList>
            <person name="Buettner E."/>
        </authorList>
    </citation>
    <scope>NUCLEOTIDE SEQUENCE</scope>
    <source>
        <strain evidence="1">VT162</strain>
    </source>
</reference>